<evidence type="ECO:0000313" key="1">
    <source>
        <dbReference type="EMBL" id="MBC8754560.1"/>
    </source>
</evidence>
<evidence type="ECO:0000313" key="2">
    <source>
        <dbReference type="Proteomes" id="UP000619238"/>
    </source>
</evidence>
<sequence length="63" mass="6895">MKKRSLKKLALKKTAISKLAENEKEIVKGGADTLFCQTFFCGFTNDCVTFTCNFTGLSCFGGC</sequence>
<dbReference type="NCBIfam" id="NF038153">
    <property type="entry name" value="lant_leader_L1a"/>
    <property type="match status" value="1"/>
</dbReference>
<dbReference type="EMBL" id="JACGWS010000004">
    <property type="protein sequence ID" value="MBC8754560.1"/>
    <property type="molecule type" value="Genomic_DNA"/>
</dbReference>
<gene>
    <name evidence="1" type="ORF">H2O64_07735</name>
</gene>
<dbReference type="InterPro" id="IPR058238">
    <property type="entry name" value="Lant_leader_dom"/>
</dbReference>
<proteinExistence type="predicted"/>
<organism evidence="1 2">
    <name type="scientific">Kordia aestuariivivens</name>
    <dbReference type="NCBI Taxonomy" id="2759037"/>
    <lineage>
        <taxon>Bacteria</taxon>
        <taxon>Pseudomonadati</taxon>
        <taxon>Bacteroidota</taxon>
        <taxon>Flavobacteriia</taxon>
        <taxon>Flavobacteriales</taxon>
        <taxon>Flavobacteriaceae</taxon>
        <taxon>Kordia</taxon>
    </lineage>
</organism>
<accession>A0ABR7Q7N4</accession>
<protein>
    <recommendedName>
        <fullName evidence="3">Natural product</fullName>
    </recommendedName>
</protein>
<evidence type="ECO:0008006" key="3">
    <source>
        <dbReference type="Google" id="ProtNLM"/>
    </source>
</evidence>
<reference evidence="1 2" key="1">
    <citation type="submission" date="2020-07" db="EMBL/GenBank/DDBJ databases">
        <title>Description of Kordia aestuariivivens sp. nov., isolated from a tidal flat.</title>
        <authorList>
            <person name="Park S."/>
            <person name="Yoon J.-H."/>
        </authorList>
    </citation>
    <scope>NUCLEOTIDE SEQUENCE [LARGE SCALE GENOMIC DNA]</scope>
    <source>
        <strain evidence="1 2">YSTF-M3</strain>
    </source>
</reference>
<name>A0ABR7Q7N4_9FLAO</name>
<comment type="caution">
    <text evidence="1">The sequence shown here is derived from an EMBL/GenBank/DDBJ whole genome shotgun (WGS) entry which is preliminary data.</text>
</comment>
<dbReference type="RefSeq" id="WP_187561613.1">
    <property type="nucleotide sequence ID" value="NZ_JACGWS010000004.1"/>
</dbReference>
<dbReference type="Proteomes" id="UP000619238">
    <property type="component" value="Unassembled WGS sequence"/>
</dbReference>
<keyword evidence="2" id="KW-1185">Reference proteome</keyword>